<dbReference type="Proteomes" id="UP000016933">
    <property type="component" value="Unassembled WGS sequence"/>
</dbReference>
<reference evidence="2" key="1">
    <citation type="journal article" date="2012" name="PLoS Genet.">
        <title>The genomes of the fungal plant pathogens Cladosporium fulvum and Dothistroma septosporum reveal adaptation to different hosts and lifestyles but also signatures of common ancestry.</title>
        <authorList>
            <person name="de Wit P.J.G.M."/>
            <person name="van der Burgt A."/>
            <person name="Oekmen B."/>
            <person name="Stergiopoulos I."/>
            <person name="Abd-Elsalam K.A."/>
            <person name="Aerts A.L."/>
            <person name="Bahkali A.H."/>
            <person name="Beenen H.G."/>
            <person name="Chettri P."/>
            <person name="Cox M.P."/>
            <person name="Datema E."/>
            <person name="de Vries R.P."/>
            <person name="Dhillon B."/>
            <person name="Ganley A.R."/>
            <person name="Griffiths S.A."/>
            <person name="Guo Y."/>
            <person name="Hamelin R.C."/>
            <person name="Henrissat B."/>
            <person name="Kabir M.S."/>
            <person name="Jashni M.K."/>
            <person name="Kema G."/>
            <person name="Klaubauf S."/>
            <person name="Lapidus A."/>
            <person name="Levasseur A."/>
            <person name="Lindquist E."/>
            <person name="Mehrabi R."/>
            <person name="Ohm R.A."/>
            <person name="Owen T.J."/>
            <person name="Salamov A."/>
            <person name="Schwelm A."/>
            <person name="Schijlen E."/>
            <person name="Sun H."/>
            <person name="van den Burg H.A."/>
            <person name="van Ham R.C.H.J."/>
            <person name="Zhang S."/>
            <person name="Goodwin S.B."/>
            <person name="Grigoriev I.V."/>
            <person name="Collemare J."/>
            <person name="Bradshaw R.E."/>
        </authorList>
    </citation>
    <scope>NUCLEOTIDE SEQUENCE [LARGE SCALE GENOMIC DNA]</scope>
    <source>
        <strain evidence="2">NZE10 / CBS 128990</strain>
    </source>
</reference>
<evidence type="ECO:0000313" key="2">
    <source>
        <dbReference type="Proteomes" id="UP000016933"/>
    </source>
</evidence>
<organism evidence="1 2">
    <name type="scientific">Dothistroma septosporum (strain NZE10 / CBS 128990)</name>
    <name type="common">Red band needle blight fungus</name>
    <name type="synonym">Mycosphaerella pini</name>
    <dbReference type="NCBI Taxonomy" id="675120"/>
    <lineage>
        <taxon>Eukaryota</taxon>
        <taxon>Fungi</taxon>
        <taxon>Dikarya</taxon>
        <taxon>Ascomycota</taxon>
        <taxon>Pezizomycotina</taxon>
        <taxon>Dothideomycetes</taxon>
        <taxon>Dothideomycetidae</taxon>
        <taxon>Mycosphaerellales</taxon>
        <taxon>Mycosphaerellaceae</taxon>
        <taxon>Dothistroma</taxon>
    </lineage>
</organism>
<protein>
    <submittedName>
        <fullName evidence="1">Uncharacterized protein</fullName>
    </submittedName>
</protein>
<sequence length="93" mass="9724">MGVSLAVRYCRQYMQPCSSATRQSAAGNTSVPALLLGGPSLTASVIIARPELYVVLQRSCAHRHGFAAAVESLPGAHPSARAGRDPDTDTLNC</sequence>
<name>N1Q1H2_DOTSN</name>
<gene>
    <name evidence="1" type="ORF">DOTSEDRAFT_68377</name>
</gene>
<evidence type="ECO:0000313" key="1">
    <source>
        <dbReference type="EMBL" id="EME49576.1"/>
    </source>
</evidence>
<dbReference type="AlphaFoldDB" id="N1Q1H2"/>
<dbReference type="EMBL" id="KB446535">
    <property type="protein sequence ID" value="EME49576.1"/>
    <property type="molecule type" value="Genomic_DNA"/>
</dbReference>
<reference evidence="1 2" key="2">
    <citation type="journal article" date="2012" name="PLoS Pathog.">
        <title>Diverse lifestyles and strategies of plant pathogenesis encoded in the genomes of eighteen Dothideomycetes fungi.</title>
        <authorList>
            <person name="Ohm R.A."/>
            <person name="Feau N."/>
            <person name="Henrissat B."/>
            <person name="Schoch C.L."/>
            <person name="Horwitz B.A."/>
            <person name="Barry K.W."/>
            <person name="Condon B.J."/>
            <person name="Copeland A.C."/>
            <person name="Dhillon B."/>
            <person name="Glaser F."/>
            <person name="Hesse C.N."/>
            <person name="Kosti I."/>
            <person name="LaButti K."/>
            <person name="Lindquist E.A."/>
            <person name="Lucas S."/>
            <person name="Salamov A.A."/>
            <person name="Bradshaw R.E."/>
            <person name="Ciuffetti L."/>
            <person name="Hamelin R.C."/>
            <person name="Kema G.H.J."/>
            <person name="Lawrence C."/>
            <person name="Scott J.A."/>
            <person name="Spatafora J.W."/>
            <person name="Turgeon B.G."/>
            <person name="de Wit P.J.G.M."/>
            <person name="Zhong S."/>
            <person name="Goodwin S.B."/>
            <person name="Grigoriev I.V."/>
        </authorList>
    </citation>
    <scope>NUCLEOTIDE SEQUENCE [LARGE SCALE GENOMIC DNA]</scope>
    <source>
        <strain evidence="2">NZE10 / CBS 128990</strain>
    </source>
</reference>
<proteinExistence type="predicted"/>
<accession>N1Q1H2</accession>
<dbReference type="HOGENOM" id="CLU_2399652_0_0_1"/>
<keyword evidence="2" id="KW-1185">Reference proteome</keyword>